<dbReference type="Proteomes" id="UP000189670">
    <property type="component" value="Unassembled WGS sequence"/>
</dbReference>
<dbReference type="InterPro" id="IPR052039">
    <property type="entry name" value="Caspase-related_regulators"/>
</dbReference>
<dbReference type="PANTHER" id="PTHR22576:SF37">
    <property type="entry name" value="MUCOSA-ASSOCIATED LYMPHOID TISSUE LYMPHOMA TRANSLOCATION PROTEIN 1"/>
    <property type="match status" value="1"/>
</dbReference>
<dbReference type="GO" id="GO:0006508">
    <property type="term" value="P:proteolysis"/>
    <property type="evidence" value="ECO:0007669"/>
    <property type="project" value="InterPro"/>
</dbReference>
<dbReference type="SUPFAM" id="SSF52129">
    <property type="entry name" value="Caspase-like"/>
    <property type="match status" value="1"/>
</dbReference>
<dbReference type="Gene3D" id="3.40.50.1460">
    <property type="match status" value="1"/>
</dbReference>
<dbReference type="InterPro" id="IPR011600">
    <property type="entry name" value="Pept_C14_caspase"/>
</dbReference>
<comment type="caution">
    <text evidence="2">The sequence shown here is derived from an EMBL/GenBank/DDBJ whole genome shotgun (WGS) entry which is preliminary data.</text>
</comment>
<sequence>MKRLIFLLSLIIILESCVVPTQQIPTQVIKNEKINTTQSINKKIVKAKTKSKNVSKVRTKDLGSYDENLGQAVQRLGRKMALIIGVEYPPPYTLEWTVREANMINKTLQDIYGFETDVLTGNVSKQQMLIAFDNLKQKASNSDDQIIVFFSGHGYQEPNNPDVGYLMPSDGNRSSPMATCVSMNQIQILSKSLSARHGLFIIDACYSGIIGGFGTMSSHQDTMTMVRSYMSMKARQVMTAGRSNEQALMSAERRMSVYSFYLHRGLNEEGGFFRADKDYNNVITIRELQDYVEKKVKDETSYRQNPRIFDFTENDGKFVFVPKDFQKRWLASLKNNQIQKTSVVTPTSLPVLTVPEKEKPQVTEIVQSVAPMSGKGGLALFAEPEGVIAVVTWPNGHQSSYQCPGNIPNLPSGTYHITFSKPLYYQSEVAAKVDQGIKRISKTLKPNFGWFNIRIKPEKAAIYLNDQYLGDAPISDRKNNQVIINYVFRPQCITPTGGKLLFRMVNVIT</sequence>
<evidence type="ECO:0000259" key="1">
    <source>
        <dbReference type="Pfam" id="PF00656"/>
    </source>
</evidence>
<evidence type="ECO:0000313" key="3">
    <source>
        <dbReference type="Proteomes" id="UP000189670"/>
    </source>
</evidence>
<dbReference type="InterPro" id="IPR029030">
    <property type="entry name" value="Caspase-like_dom_sf"/>
</dbReference>
<evidence type="ECO:0000313" key="2">
    <source>
        <dbReference type="EMBL" id="ETR68852.1"/>
    </source>
</evidence>
<feature type="domain" description="Peptidase C14 caspase" evidence="1">
    <location>
        <begin position="78"/>
        <end position="309"/>
    </location>
</feature>
<dbReference type="GO" id="GO:0004197">
    <property type="term" value="F:cysteine-type endopeptidase activity"/>
    <property type="evidence" value="ECO:0007669"/>
    <property type="project" value="InterPro"/>
</dbReference>
<gene>
    <name evidence="2" type="ORF">OMM_04311</name>
</gene>
<dbReference type="Pfam" id="PF00656">
    <property type="entry name" value="Peptidase_C14"/>
    <property type="match status" value="1"/>
</dbReference>
<reference evidence="3" key="1">
    <citation type="submission" date="2012-11" db="EMBL/GenBank/DDBJ databases">
        <authorList>
            <person name="Lucero-Rivera Y.E."/>
            <person name="Tovar-Ramirez D."/>
        </authorList>
    </citation>
    <scope>NUCLEOTIDE SEQUENCE [LARGE SCALE GENOMIC DNA]</scope>
    <source>
        <strain evidence="3">Araruama</strain>
    </source>
</reference>
<protein>
    <recommendedName>
        <fullName evidence="1">Peptidase C14 caspase domain-containing protein</fullName>
    </recommendedName>
</protein>
<dbReference type="AlphaFoldDB" id="A0A1V1P1U8"/>
<dbReference type="EMBL" id="ATBP01000815">
    <property type="protein sequence ID" value="ETR68852.1"/>
    <property type="molecule type" value="Genomic_DNA"/>
</dbReference>
<organism evidence="2 3">
    <name type="scientific">Candidatus Magnetoglobus multicellularis str. Araruama</name>
    <dbReference type="NCBI Taxonomy" id="890399"/>
    <lineage>
        <taxon>Bacteria</taxon>
        <taxon>Pseudomonadati</taxon>
        <taxon>Thermodesulfobacteriota</taxon>
        <taxon>Desulfobacteria</taxon>
        <taxon>Desulfobacterales</taxon>
        <taxon>Desulfobacteraceae</taxon>
        <taxon>Candidatus Magnetoglobus</taxon>
    </lineage>
</organism>
<dbReference type="PANTHER" id="PTHR22576">
    <property type="entry name" value="MUCOSA ASSOCIATED LYMPHOID TISSUE LYMPHOMA TRANSLOCATION PROTEIN 1/PARACASPASE"/>
    <property type="match status" value="1"/>
</dbReference>
<accession>A0A1V1P1U8</accession>
<name>A0A1V1P1U8_9BACT</name>
<proteinExistence type="predicted"/>